<feature type="compositionally biased region" description="Basic and acidic residues" evidence="1">
    <location>
        <begin position="324"/>
        <end position="357"/>
    </location>
</feature>
<reference evidence="2 3" key="1">
    <citation type="submission" date="2023-08" db="EMBL/GenBank/DDBJ databases">
        <authorList>
            <person name="Palmer J.M."/>
        </authorList>
    </citation>
    <scope>NUCLEOTIDE SEQUENCE [LARGE SCALE GENOMIC DNA]</scope>
    <source>
        <strain evidence="2 3">TWF481</strain>
    </source>
</reference>
<organism evidence="2 3">
    <name type="scientific">Arthrobotrys musiformis</name>
    <dbReference type="NCBI Taxonomy" id="47236"/>
    <lineage>
        <taxon>Eukaryota</taxon>
        <taxon>Fungi</taxon>
        <taxon>Dikarya</taxon>
        <taxon>Ascomycota</taxon>
        <taxon>Pezizomycotina</taxon>
        <taxon>Orbiliomycetes</taxon>
        <taxon>Orbiliales</taxon>
        <taxon>Orbiliaceae</taxon>
        <taxon>Arthrobotrys</taxon>
    </lineage>
</organism>
<feature type="region of interest" description="Disordered" evidence="1">
    <location>
        <begin position="324"/>
        <end position="363"/>
    </location>
</feature>
<gene>
    <name evidence="2" type="ORF">TWF481_003976</name>
</gene>
<name>A0AAV9WI66_9PEZI</name>
<evidence type="ECO:0000313" key="3">
    <source>
        <dbReference type="Proteomes" id="UP001370758"/>
    </source>
</evidence>
<comment type="caution">
    <text evidence="2">The sequence shown here is derived from an EMBL/GenBank/DDBJ whole genome shotgun (WGS) entry which is preliminary data.</text>
</comment>
<sequence>MYCVHDRSIPGPPGTDLFYTSLETGCGRGSEEDPARYWEFAGEFSTSVPGPRRDRPTTGPILPGFAPGLTNWRVRWMRNRKTRRCILPSWGFPGAADWVNLDKTYMLYSRVAMGYVVTGPCPEGLGFGVHAVRHEIHDESASRELSLFLTGPFYIGNARFDQPKPGIADGIYACPNRWNDTVVSPPNAQGDRVIARRTVSNGRAQVDSTNIAIDDATLASILPNKYGYINSLALPHLVPATVGDTRFYPALFGCTQKRQDRFKNTFSQASVWNLWSYGLNLVADRIATCEERLEPLKQQWVNSVEYREATERCNQWNRCFGSKEDPASGADHPPDGPCKEYEAKYGRNEPAKPDRNKPRGIGCKDNIAASLFSGAGL</sequence>
<accession>A0AAV9WI66</accession>
<dbReference type="Proteomes" id="UP001370758">
    <property type="component" value="Unassembled WGS sequence"/>
</dbReference>
<keyword evidence="3" id="KW-1185">Reference proteome</keyword>
<dbReference type="EMBL" id="JAVHJL010000002">
    <property type="protein sequence ID" value="KAK6509216.1"/>
    <property type="molecule type" value="Genomic_DNA"/>
</dbReference>
<evidence type="ECO:0000313" key="2">
    <source>
        <dbReference type="EMBL" id="KAK6509216.1"/>
    </source>
</evidence>
<proteinExistence type="predicted"/>
<protein>
    <submittedName>
        <fullName evidence="2">Uncharacterized protein</fullName>
    </submittedName>
</protein>
<dbReference type="AlphaFoldDB" id="A0AAV9WI66"/>
<evidence type="ECO:0000256" key="1">
    <source>
        <dbReference type="SAM" id="MobiDB-lite"/>
    </source>
</evidence>